<dbReference type="SUPFAM" id="SSF48452">
    <property type="entry name" value="TPR-like"/>
    <property type="match status" value="2"/>
</dbReference>
<evidence type="ECO:0000259" key="14">
    <source>
        <dbReference type="PROSITE" id="PS50110"/>
    </source>
</evidence>
<dbReference type="InterPro" id="IPR001789">
    <property type="entry name" value="Sig_transdc_resp-reg_receiver"/>
</dbReference>
<dbReference type="InterPro" id="IPR019734">
    <property type="entry name" value="TPR_rpt"/>
</dbReference>
<comment type="caution">
    <text evidence="15">The sequence shown here is derived from an EMBL/GenBank/DDBJ whole genome shotgun (WGS) entry which is preliminary data.</text>
</comment>
<keyword evidence="11" id="KW-0472">Membrane</keyword>
<dbReference type="PANTHER" id="PTHR43547:SF2">
    <property type="entry name" value="HYBRID SIGNAL TRANSDUCTION HISTIDINE KINASE C"/>
    <property type="match status" value="1"/>
</dbReference>
<dbReference type="InterPro" id="IPR018062">
    <property type="entry name" value="HTH_AraC-typ_CS"/>
</dbReference>
<keyword evidence="5" id="KW-0238">DNA-binding</keyword>
<feature type="domain" description="Histidine kinase" evidence="13">
    <location>
        <begin position="483"/>
        <end position="696"/>
    </location>
</feature>
<keyword evidence="16" id="KW-1185">Reference proteome</keyword>
<keyword evidence="9" id="KW-0175">Coiled coil</keyword>
<reference evidence="15 16" key="1">
    <citation type="submission" date="2019-07" db="EMBL/GenBank/DDBJ databases">
        <title>The draft genome sequence of Aquimarina algiphila M91.</title>
        <authorList>
            <person name="Meng X."/>
        </authorList>
    </citation>
    <scope>NUCLEOTIDE SEQUENCE [LARGE SCALE GENOMIC DNA]</scope>
    <source>
        <strain evidence="15 16">M91</strain>
    </source>
</reference>
<dbReference type="OrthoDB" id="358279at2"/>
<dbReference type="EC" id="2.7.13.3" evidence="2"/>
<dbReference type="Pfam" id="PF00512">
    <property type="entry name" value="HisKA"/>
    <property type="match status" value="1"/>
</dbReference>
<keyword evidence="11" id="KW-0812">Transmembrane</keyword>
<name>A0A554VH68_9FLAO</name>
<dbReference type="InterPro" id="IPR011990">
    <property type="entry name" value="TPR-like_helical_dom_sf"/>
</dbReference>
<keyword evidence="4" id="KW-0805">Transcription regulation</keyword>
<keyword evidence="11" id="KW-1133">Transmembrane helix</keyword>
<dbReference type="InterPro" id="IPR009057">
    <property type="entry name" value="Homeodomain-like_sf"/>
</dbReference>
<evidence type="ECO:0000256" key="9">
    <source>
        <dbReference type="SAM" id="Coils"/>
    </source>
</evidence>
<evidence type="ECO:0000256" key="2">
    <source>
        <dbReference type="ARBA" id="ARBA00012438"/>
    </source>
</evidence>
<feature type="domain" description="HTH araC/xylS-type" evidence="12">
    <location>
        <begin position="889"/>
        <end position="988"/>
    </location>
</feature>
<dbReference type="SMART" id="SM00388">
    <property type="entry name" value="HisKA"/>
    <property type="match status" value="1"/>
</dbReference>
<dbReference type="SUPFAM" id="SSF55874">
    <property type="entry name" value="ATPase domain of HSP90 chaperone/DNA topoisomerase II/histidine kinase"/>
    <property type="match status" value="1"/>
</dbReference>
<feature type="repeat" description="TPR" evidence="8">
    <location>
        <begin position="160"/>
        <end position="193"/>
    </location>
</feature>
<dbReference type="PROSITE" id="PS50005">
    <property type="entry name" value="TPR"/>
    <property type="match status" value="2"/>
</dbReference>
<evidence type="ECO:0000256" key="4">
    <source>
        <dbReference type="ARBA" id="ARBA00023015"/>
    </source>
</evidence>
<dbReference type="RefSeq" id="WP_143917407.1">
    <property type="nucleotide sequence ID" value="NZ_CANMIK010000044.1"/>
</dbReference>
<keyword evidence="8" id="KW-0802">TPR repeat</keyword>
<dbReference type="Gene3D" id="1.25.40.10">
    <property type="entry name" value="Tetratricopeptide repeat domain"/>
    <property type="match status" value="2"/>
</dbReference>
<dbReference type="PANTHER" id="PTHR43547">
    <property type="entry name" value="TWO-COMPONENT HISTIDINE KINASE"/>
    <property type="match status" value="1"/>
</dbReference>
<feature type="region of interest" description="Disordered" evidence="10">
    <location>
        <begin position="711"/>
        <end position="735"/>
    </location>
</feature>
<dbReference type="GO" id="GO:0000155">
    <property type="term" value="F:phosphorelay sensor kinase activity"/>
    <property type="evidence" value="ECO:0007669"/>
    <property type="project" value="InterPro"/>
</dbReference>
<dbReference type="CDD" id="cd00082">
    <property type="entry name" value="HisKA"/>
    <property type="match status" value="1"/>
</dbReference>
<feature type="compositionally biased region" description="Polar residues" evidence="10">
    <location>
        <begin position="711"/>
        <end position="730"/>
    </location>
</feature>
<dbReference type="AlphaFoldDB" id="A0A554VH68"/>
<feature type="domain" description="Response regulatory" evidence="14">
    <location>
        <begin position="742"/>
        <end position="857"/>
    </location>
</feature>
<dbReference type="PROSITE" id="PS50109">
    <property type="entry name" value="HIS_KIN"/>
    <property type="match status" value="1"/>
</dbReference>
<keyword evidence="3 7" id="KW-0597">Phosphoprotein</keyword>
<dbReference type="InterPro" id="IPR005467">
    <property type="entry name" value="His_kinase_dom"/>
</dbReference>
<dbReference type="PROSITE" id="PS50110">
    <property type="entry name" value="RESPONSE_REGULATORY"/>
    <property type="match status" value="1"/>
</dbReference>
<proteinExistence type="predicted"/>
<dbReference type="PROSITE" id="PS00041">
    <property type="entry name" value="HTH_ARAC_FAMILY_1"/>
    <property type="match status" value="1"/>
</dbReference>
<evidence type="ECO:0000256" key="6">
    <source>
        <dbReference type="ARBA" id="ARBA00023163"/>
    </source>
</evidence>
<dbReference type="Gene3D" id="3.40.50.2300">
    <property type="match status" value="1"/>
</dbReference>
<dbReference type="Gene3D" id="3.30.565.10">
    <property type="entry name" value="Histidine kinase-like ATPase, C-terminal domain"/>
    <property type="match status" value="1"/>
</dbReference>
<evidence type="ECO:0000259" key="12">
    <source>
        <dbReference type="PROSITE" id="PS01124"/>
    </source>
</evidence>
<dbReference type="InterPro" id="IPR036890">
    <property type="entry name" value="HATPase_C_sf"/>
</dbReference>
<organism evidence="15 16">
    <name type="scientific">Aquimarina algiphila</name>
    <dbReference type="NCBI Taxonomy" id="2047982"/>
    <lineage>
        <taxon>Bacteria</taxon>
        <taxon>Pseudomonadati</taxon>
        <taxon>Bacteroidota</taxon>
        <taxon>Flavobacteriia</taxon>
        <taxon>Flavobacteriales</taxon>
        <taxon>Flavobacteriaceae</taxon>
        <taxon>Aquimarina</taxon>
    </lineage>
</organism>
<dbReference type="InterPro" id="IPR004358">
    <property type="entry name" value="Sig_transdc_His_kin-like_C"/>
</dbReference>
<dbReference type="Gene3D" id="1.10.10.60">
    <property type="entry name" value="Homeodomain-like"/>
    <property type="match status" value="2"/>
</dbReference>
<dbReference type="InterPro" id="IPR036097">
    <property type="entry name" value="HisK_dim/P_sf"/>
</dbReference>
<feature type="repeat" description="TPR" evidence="8">
    <location>
        <begin position="320"/>
        <end position="353"/>
    </location>
</feature>
<dbReference type="InterPro" id="IPR018060">
    <property type="entry name" value="HTH_AraC"/>
</dbReference>
<dbReference type="SMART" id="SM00342">
    <property type="entry name" value="HTH_ARAC"/>
    <property type="match status" value="1"/>
</dbReference>
<evidence type="ECO:0000313" key="15">
    <source>
        <dbReference type="EMBL" id="TSE06788.1"/>
    </source>
</evidence>
<dbReference type="PROSITE" id="PS01124">
    <property type="entry name" value="HTH_ARAC_FAMILY_2"/>
    <property type="match status" value="1"/>
</dbReference>
<evidence type="ECO:0000313" key="16">
    <source>
        <dbReference type="Proteomes" id="UP000318833"/>
    </source>
</evidence>
<dbReference type="SUPFAM" id="SSF47384">
    <property type="entry name" value="Homodimeric domain of signal transducing histidine kinase"/>
    <property type="match status" value="1"/>
</dbReference>
<evidence type="ECO:0000256" key="7">
    <source>
        <dbReference type="PROSITE-ProRule" id="PRU00169"/>
    </source>
</evidence>
<evidence type="ECO:0000256" key="3">
    <source>
        <dbReference type="ARBA" id="ARBA00022553"/>
    </source>
</evidence>
<evidence type="ECO:0000256" key="8">
    <source>
        <dbReference type="PROSITE-ProRule" id="PRU00339"/>
    </source>
</evidence>
<comment type="catalytic activity">
    <reaction evidence="1">
        <text>ATP + protein L-histidine = ADP + protein N-phospho-L-histidine.</text>
        <dbReference type="EC" id="2.7.13.3"/>
    </reaction>
</comment>
<dbReference type="GO" id="GO:0003700">
    <property type="term" value="F:DNA-binding transcription factor activity"/>
    <property type="evidence" value="ECO:0007669"/>
    <property type="project" value="InterPro"/>
</dbReference>
<dbReference type="Proteomes" id="UP000318833">
    <property type="component" value="Unassembled WGS sequence"/>
</dbReference>
<protein>
    <recommendedName>
        <fullName evidence="2">histidine kinase</fullName>
        <ecNumber evidence="2">2.7.13.3</ecNumber>
    </recommendedName>
</protein>
<gene>
    <name evidence="15" type="ORF">FOF46_17885</name>
</gene>
<evidence type="ECO:0000256" key="1">
    <source>
        <dbReference type="ARBA" id="ARBA00000085"/>
    </source>
</evidence>
<dbReference type="PRINTS" id="PR00344">
    <property type="entry name" value="BCTRLSENSOR"/>
</dbReference>
<feature type="modified residue" description="4-aspartylphosphate" evidence="7">
    <location>
        <position position="790"/>
    </location>
</feature>
<evidence type="ECO:0000256" key="5">
    <source>
        <dbReference type="ARBA" id="ARBA00023125"/>
    </source>
</evidence>
<dbReference type="SMART" id="SM00028">
    <property type="entry name" value="TPR"/>
    <property type="match status" value="5"/>
</dbReference>
<dbReference type="EMBL" id="VLNR01000040">
    <property type="protein sequence ID" value="TSE06788.1"/>
    <property type="molecule type" value="Genomic_DNA"/>
</dbReference>
<dbReference type="Pfam" id="PF02518">
    <property type="entry name" value="HATPase_c"/>
    <property type="match status" value="1"/>
</dbReference>
<evidence type="ECO:0000256" key="11">
    <source>
        <dbReference type="SAM" id="Phobius"/>
    </source>
</evidence>
<dbReference type="SMART" id="SM00448">
    <property type="entry name" value="REC"/>
    <property type="match status" value="1"/>
</dbReference>
<feature type="coiled-coil region" evidence="9">
    <location>
        <begin position="414"/>
        <end position="441"/>
    </location>
</feature>
<sequence length="990" mass="113888">MRNIILFFSLSFSCFIFGQKTKKTDSLKTVLLNVKNDNQRLEALNSILLEYLLISLDSAKVYKDKVIKLSNRIENKDLAIKGYNGSSNYFYYNSEIDSSLFYVKKALSLLNNSDNYKLQSDLYRKLAILSVTNSDFKNYEKYSQLALKQAILANDWTLQSSALVVIGNQYYRKNDYSNALKYYIKIDSLHSANDSITRNLSIAYENISLIYIDLKNEKAIEYLDKSQEVHKKMKNEVGINNTDRLRANYYNKIEDTEKTIFYLNKVLPFYESYGEPTKLVEVYTELARYYSYIGEFDKAEPLLKKTKLITDNNSNRISENQMQYSYGVFYLRKKMFNEAIEYFNAAQTTAPPNGTEYYLGERKEISEGLSEAYAGIKDYKMAYDINKRLLSLNDSINIQNKKKITFELETKYQTEKKEQEIALLKSQKELAEQQKKSQRNLYMGGMGITTLVGIFLFVLYRNRQKTNKKLKKLDKAKSHFFSNISHELRTPLTLISGPIQNKLDDKNLTDKDRSDFELVLNNSNRISELVNQLLDISKIEAGSMTLSLQKVHPMQQINAIIKDFEYATGLKNINFLTYINNHEEEGWLDRDAVHKIVTNLVSNAIKYTPENGSIIFNAHIKKHKLFIDIKNTGDGLTKEQRQLVFKRFYQTHSEQSGSGVGLALVNELIKLHEGNITVDSRLNEWTSFNLSISLDKKSIKNAEVIEDNTNIDNASPYQNHYEVTNTSSNKTDTDHTNEELPIALIVEDNKDLNHLLQENFKNHYKVISAQDGLEGYELALQYIPDIIISDIMMPKKDGIELTNELKNDERTSHIPIILLTAKAGEENELSGLQIGADEYITKPFNQKILTTKASNLITIRKKLQLRYSQEVILTPKDIAITPIDENFLNKVQKVLDKQLIESSFSVEEFSKAIGMSRMQLHRKLKALTGLTSSEFVRSQRLKLAAQLLQSSDTNISQVGYAVGFNDHSYFTKCFKEMYACTPTEYAIKDS</sequence>
<feature type="transmembrane region" description="Helical" evidence="11">
    <location>
        <begin position="441"/>
        <end position="460"/>
    </location>
</feature>
<dbReference type="InterPro" id="IPR011006">
    <property type="entry name" value="CheY-like_superfamily"/>
</dbReference>
<dbReference type="SMART" id="SM00387">
    <property type="entry name" value="HATPase_c"/>
    <property type="match status" value="1"/>
</dbReference>
<dbReference type="InterPro" id="IPR003661">
    <property type="entry name" value="HisK_dim/P_dom"/>
</dbReference>
<dbReference type="SUPFAM" id="SSF52172">
    <property type="entry name" value="CheY-like"/>
    <property type="match status" value="1"/>
</dbReference>
<dbReference type="Pfam" id="PF12833">
    <property type="entry name" value="HTH_18"/>
    <property type="match status" value="1"/>
</dbReference>
<dbReference type="SUPFAM" id="SSF46689">
    <property type="entry name" value="Homeodomain-like"/>
    <property type="match status" value="1"/>
</dbReference>
<keyword evidence="6" id="KW-0804">Transcription</keyword>
<accession>A0A554VH68</accession>
<dbReference type="GO" id="GO:0043565">
    <property type="term" value="F:sequence-specific DNA binding"/>
    <property type="evidence" value="ECO:0007669"/>
    <property type="project" value="InterPro"/>
</dbReference>
<dbReference type="Pfam" id="PF00072">
    <property type="entry name" value="Response_reg"/>
    <property type="match status" value="1"/>
</dbReference>
<dbReference type="Gene3D" id="1.10.287.130">
    <property type="match status" value="1"/>
</dbReference>
<evidence type="ECO:0000256" key="10">
    <source>
        <dbReference type="SAM" id="MobiDB-lite"/>
    </source>
</evidence>
<dbReference type="CDD" id="cd17574">
    <property type="entry name" value="REC_OmpR"/>
    <property type="match status" value="1"/>
</dbReference>
<dbReference type="FunFam" id="1.10.287.130:FF:000045">
    <property type="entry name" value="Two-component system sensor histidine kinase/response regulator"/>
    <property type="match status" value="1"/>
</dbReference>
<dbReference type="InterPro" id="IPR003594">
    <property type="entry name" value="HATPase_dom"/>
</dbReference>
<evidence type="ECO:0000259" key="13">
    <source>
        <dbReference type="PROSITE" id="PS50109"/>
    </source>
</evidence>